<proteinExistence type="predicted"/>
<dbReference type="EMBL" id="JAQQFM010000017">
    <property type="protein sequence ID" value="MFL9927563.1"/>
    <property type="molecule type" value="Genomic_DNA"/>
</dbReference>
<dbReference type="Proteomes" id="UP001629246">
    <property type="component" value="Unassembled WGS sequence"/>
</dbReference>
<sequence>MSQLPELPQPWGYARSVDGRIEISVGPTPPPDKSTGYATPWAGMYGRDAMFDFAERALAVAQREPMNDEQILKALPGSIGYRPADTSEKGAGNGEGSHGLTTAAVRIWRACETAHGIGAARGSGARRVVPLNQNIDSRLPLAPQWFDIGSAPRDGTRIILRCKTLPHPFVGYWGDGKCTPASGAGEVYFDPELAGWNGAAEHLYFCDSGDVENNFYEEDIIGWAPLPSRIASE</sequence>
<evidence type="ECO:0008006" key="3">
    <source>
        <dbReference type="Google" id="ProtNLM"/>
    </source>
</evidence>
<accession>A0ABW9AF85</accession>
<name>A0ABW9AF85_9BURK</name>
<dbReference type="RefSeq" id="WP_408160799.1">
    <property type="nucleotide sequence ID" value="NZ_JAQQFM010000017.1"/>
</dbReference>
<reference evidence="1 2" key="1">
    <citation type="journal article" date="2024" name="Chem. Sci.">
        <title>Discovery of megapolipeptins by genome mining of a Burkholderiales bacteria collection.</title>
        <authorList>
            <person name="Paulo B.S."/>
            <person name="Recchia M.J.J."/>
            <person name="Lee S."/>
            <person name="Fergusson C.H."/>
            <person name="Romanowski S.B."/>
            <person name="Hernandez A."/>
            <person name="Krull N."/>
            <person name="Liu D.Y."/>
            <person name="Cavanagh H."/>
            <person name="Bos A."/>
            <person name="Gray C.A."/>
            <person name="Murphy B.T."/>
            <person name="Linington R.G."/>
            <person name="Eustaquio A.S."/>
        </authorList>
    </citation>
    <scope>NUCLEOTIDE SEQUENCE [LARGE SCALE GENOMIC DNA]</scope>
    <source>
        <strain evidence="1 2">RL21-008-BIB-A</strain>
    </source>
</reference>
<organism evidence="1 2">
    <name type="scientific">Herbaspirillum lusitanum</name>
    <dbReference type="NCBI Taxonomy" id="213312"/>
    <lineage>
        <taxon>Bacteria</taxon>
        <taxon>Pseudomonadati</taxon>
        <taxon>Pseudomonadota</taxon>
        <taxon>Betaproteobacteria</taxon>
        <taxon>Burkholderiales</taxon>
        <taxon>Oxalobacteraceae</taxon>
        <taxon>Herbaspirillum</taxon>
    </lineage>
</organism>
<comment type="caution">
    <text evidence="1">The sequence shown here is derived from an EMBL/GenBank/DDBJ whole genome shotgun (WGS) entry which is preliminary data.</text>
</comment>
<gene>
    <name evidence="1" type="ORF">PQR62_25040</name>
</gene>
<protein>
    <recommendedName>
        <fullName evidence="3">DUF551 domain-containing protein</fullName>
    </recommendedName>
</protein>
<keyword evidence="2" id="KW-1185">Reference proteome</keyword>
<evidence type="ECO:0000313" key="2">
    <source>
        <dbReference type="Proteomes" id="UP001629246"/>
    </source>
</evidence>
<evidence type="ECO:0000313" key="1">
    <source>
        <dbReference type="EMBL" id="MFL9927563.1"/>
    </source>
</evidence>